<keyword evidence="2" id="KW-1185">Reference proteome</keyword>
<accession>A0ACB7STK4</accession>
<evidence type="ECO:0000313" key="2">
    <source>
        <dbReference type="Proteomes" id="UP000821845"/>
    </source>
</evidence>
<reference evidence="1" key="1">
    <citation type="submission" date="2020-05" db="EMBL/GenBank/DDBJ databases">
        <title>Large-scale comparative analyses of tick genomes elucidate their genetic diversity and vector capacities.</title>
        <authorList>
            <person name="Jia N."/>
            <person name="Wang J."/>
            <person name="Shi W."/>
            <person name="Du L."/>
            <person name="Sun Y."/>
            <person name="Zhan W."/>
            <person name="Jiang J."/>
            <person name="Wang Q."/>
            <person name="Zhang B."/>
            <person name="Ji P."/>
            <person name="Sakyi L.B."/>
            <person name="Cui X."/>
            <person name="Yuan T."/>
            <person name="Jiang B."/>
            <person name="Yang W."/>
            <person name="Lam T.T.-Y."/>
            <person name="Chang Q."/>
            <person name="Ding S."/>
            <person name="Wang X."/>
            <person name="Zhu J."/>
            <person name="Ruan X."/>
            <person name="Zhao L."/>
            <person name="Wei J."/>
            <person name="Que T."/>
            <person name="Du C."/>
            <person name="Cheng J."/>
            <person name="Dai P."/>
            <person name="Han X."/>
            <person name="Huang E."/>
            <person name="Gao Y."/>
            <person name="Liu J."/>
            <person name="Shao H."/>
            <person name="Ye R."/>
            <person name="Li L."/>
            <person name="Wei W."/>
            <person name="Wang X."/>
            <person name="Wang C."/>
            <person name="Yang T."/>
            <person name="Huo Q."/>
            <person name="Li W."/>
            <person name="Guo W."/>
            <person name="Chen H."/>
            <person name="Zhou L."/>
            <person name="Ni X."/>
            <person name="Tian J."/>
            <person name="Zhou Y."/>
            <person name="Sheng Y."/>
            <person name="Liu T."/>
            <person name="Pan Y."/>
            <person name="Xia L."/>
            <person name="Li J."/>
            <person name="Zhao F."/>
            <person name="Cao W."/>
        </authorList>
    </citation>
    <scope>NUCLEOTIDE SEQUENCE</scope>
    <source>
        <strain evidence="1">Hyas-2018</strain>
    </source>
</reference>
<protein>
    <submittedName>
        <fullName evidence="1">Uncharacterized protein</fullName>
    </submittedName>
</protein>
<evidence type="ECO:0000313" key="1">
    <source>
        <dbReference type="EMBL" id="KAH6938020.1"/>
    </source>
</evidence>
<dbReference type="Proteomes" id="UP000821845">
    <property type="component" value="Chromosome 2"/>
</dbReference>
<comment type="caution">
    <text evidence="1">The sequence shown here is derived from an EMBL/GenBank/DDBJ whole genome shotgun (WGS) entry which is preliminary data.</text>
</comment>
<gene>
    <name evidence="1" type="ORF">HPB50_006506</name>
</gene>
<organism evidence="1 2">
    <name type="scientific">Hyalomma asiaticum</name>
    <name type="common">Tick</name>
    <dbReference type="NCBI Taxonomy" id="266040"/>
    <lineage>
        <taxon>Eukaryota</taxon>
        <taxon>Metazoa</taxon>
        <taxon>Ecdysozoa</taxon>
        <taxon>Arthropoda</taxon>
        <taxon>Chelicerata</taxon>
        <taxon>Arachnida</taxon>
        <taxon>Acari</taxon>
        <taxon>Parasitiformes</taxon>
        <taxon>Ixodida</taxon>
        <taxon>Ixodoidea</taxon>
        <taxon>Ixodidae</taxon>
        <taxon>Hyalomminae</taxon>
        <taxon>Hyalomma</taxon>
    </lineage>
</organism>
<proteinExistence type="predicted"/>
<name>A0ACB7STK4_HYAAI</name>
<dbReference type="EMBL" id="CM023482">
    <property type="protein sequence ID" value="KAH6938020.1"/>
    <property type="molecule type" value="Genomic_DNA"/>
</dbReference>
<sequence>MSTKLKQSLPYRHDRRERYVAFVSTTEVKFHSWRGRQRLKAQREEERRARPCASGTACEIVRQLRQRTVHIAPSPYPPPLQCVRRAFARRPTTTRDSYTRSAPSTKRQINPDSSCGSDDASIAERRVPPPHSAGPAALRWLRPETTHAAATAQRARSSRRAEDAAATDKKLTARARVCDFGAARHRRSLPLNDLALICIHRRTRERCRWHR</sequence>